<feature type="region of interest" description="Disordered" evidence="1">
    <location>
        <begin position="20"/>
        <end position="90"/>
    </location>
</feature>
<dbReference type="EMBL" id="FNCN01000059">
    <property type="protein sequence ID" value="SDI49276.1"/>
    <property type="molecule type" value="Genomic_DNA"/>
</dbReference>
<evidence type="ECO:0000313" key="3">
    <source>
        <dbReference type="Proteomes" id="UP000198923"/>
    </source>
</evidence>
<dbReference type="Proteomes" id="UP000198923">
    <property type="component" value="Unassembled WGS sequence"/>
</dbReference>
<protein>
    <submittedName>
        <fullName evidence="2">Uncharacterized protein</fullName>
    </submittedName>
</protein>
<organism evidence="2 3">
    <name type="scientific">Sinosporangium album</name>
    <dbReference type="NCBI Taxonomy" id="504805"/>
    <lineage>
        <taxon>Bacteria</taxon>
        <taxon>Bacillati</taxon>
        <taxon>Actinomycetota</taxon>
        <taxon>Actinomycetes</taxon>
        <taxon>Streptosporangiales</taxon>
        <taxon>Streptosporangiaceae</taxon>
        <taxon>Sinosporangium</taxon>
    </lineage>
</organism>
<dbReference type="AlphaFoldDB" id="A0A1G8L0U2"/>
<gene>
    <name evidence="2" type="ORF">SAMN05421505_15912</name>
</gene>
<keyword evidence="3" id="KW-1185">Reference proteome</keyword>
<sequence length="211" mass="22215">MLVLVGLLVVVAVVAWACSSGSSGPGRTSNAQSNEASPSAAPVLAGLPALTPTPKPSQSPSPSPSKRSQTPKPKPAARERAPGEPCDSKDLVLNLQGKTEVYGAGGRPAFMLTLVNTGKVMCTTDVGPRSVEIRITSGSDRVWSSADCISGDGVDIQRLERGIPYVRTIEWDRRRSARDCSADRAEARPGTYVVGVRAAKLKAPKAVFHLR</sequence>
<dbReference type="STRING" id="504805.SAMN05421505_15912"/>
<evidence type="ECO:0000313" key="2">
    <source>
        <dbReference type="EMBL" id="SDI49276.1"/>
    </source>
</evidence>
<accession>A0A1G8L0U2</accession>
<evidence type="ECO:0000256" key="1">
    <source>
        <dbReference type="SAM" id="MobiDB-lite"/>
    </source>
</evidence>
<reference evidence="2 3" key="1">
    <citation type="submission" date="2016-10" db="EMBL/GenBank/DDBJ databases">
        <authorList>
            <person name="de Groot N.N."/>
        </authorList>
    </citation>
    <scope>NUCLEOTIDE SEQUENCE [LARGE SCALE GENOMIC DNA]</scope>
    <source>
        <strain evidence="2 3">CPCC 201354</strain>
    </source>
</reference>
<proteinExistence type="predicted"/>
<feature type="compositionally biased region" description="Pro residues" evidence="1">
    <location>
        <begin position="51"/>
        <end position="63"/>
    </location>
</feature>
<feature type="compositionally biased region" description="Basic and acidic residues" evidence="1">
    <location>
        <begin position="76"/>
        <end position="90"/>
    </location>
</feature>
<feature type="compositionally biased region" description="Polar residues" evidence="1">
    <location>
        <begin position="25"/>
        <end position="37"/>
    </location>
</feature>
<name>A0A1G8L0U2_9ACTN</name>